<keyword evidence="9" id="KW-1185">Reference proteome</keyword>
<keyword evidence="5 7" id="KW-0472">Membrane</keyword>
<keyword evidence="6" id="KW-0479">Metal-binding</keyword>
<protein>
    <submittedName>
        <fullName evidence="8">Solute carrier family 6 member 20</fullName>
    </submittedName>
</protein>
<dbReference type="SUPFAM" id="SSF161070">
    <property type="entry name" value="SNF-like"/>
    <property type="match status" value="1"/>
</dbReference>
<reference evidence="8" key="1">
    <citation type="submission" date="2021-04" db="EMBL/GenBank/DDBJ databases">
        <authorList>
            <consortium name="Wellcome Sanger Institute Data Sharing"/>
        </authorList>
    </citation>
    <scope>NUCLEOTIDE SEQUENCE [LARGE SCALE GENOMIC DNA]</scope>
</reference>
<dbReference type="GO" id="GO:0005298">
    <property type="term" value="F:proline:sodium symporter activity"/>
    <property type="evidence" value="ECO:0007669"/>
    <property type="project" value="TreeGrafter"/>
</dbReference>
<dbReference type="GO" id="GO:0015193">
    <property type="term" value="F:L-proline transmembrane transporter activity"/>
    <property type="evidence" value="ECO:0007669"/>
    <property type="project" value="TreeGrafter"/>
</dbReference>
<keyword evidence="4 7" id="KW-1133">Transmembrane helix</keyword>
<gene>
    <name evidence="8" type="primary">slc6a20</name>
</gene>
<organism evidence="8 9">
    <name type="scientific">Echeneis naucrates</name>
    <name type="common">Live sharksucker</name>
    <dbReference type="NCBI Taxonomy" id="173247"/>
    <lineage>
        <taxon>Eukaryota</taxon>
        <taxon>Metazoa</taxon>
        <taxon>Chordata</taxon>
        <taxon>Craniata</taxon>
        <taxon>Vertebrata</taxon>
        <taxon>Euteleostomi</taxon>
        <taxon>Actinopterygii</taxon>
        <taxon>Neopterygii</taxon>
        <taxon>Teleostei</taxon>
        <taxon>Neoteleostei</taxon>
        <taxon>Acanthomorphata</taxon>
        <taxon>Carangaria</taxon>
        <taxon>Carangiformes</taxon>
        <taxon>Echeneidae</taxon>
        <taxon>Echeneis</taxon>
    </lineage>
</organism>
<evidence type="ECO:0000256" key="7">
    <source>
        <dbReference type="SAM" id="Phobius"/>
    </source>
</evidence>
<feature type="transmembrane region" description="Helical" evidence="7">
    <location>
        <begin position="208"/>
        <end position="231"/>
    </location>
</feature>
<dbReference type="InterPro" id="IPR037272">
    <property type="entry name" value="SNS_sf"/>
</dbReference>
<feature type="transmembrane region" description="Helical" evidence="7">
    <location>
        <begin position="147"/>
        <end position="169"/>
    </location>
</feature>
<dbReference type="Ensembl" id="ENSENLT00000003674.1">
    <property type="protein sequence ID" value="ENSENLP00000003488.1"/>
    <property type="gene ID" value="ENSENLG00000001657.1"/>
</dbReference>
<evidence type="ECO:0000256" key="5">
    <source>
        <dbReference type="ARBA" id="ARBA00023136"/>
    </source>
</evidence>
<comment type="subcellular location">
    <subcellularLocation>
        <location evidence="1">Membrane</location>
        <topology evidence="1">Multi-pass membrane protein</topology>
    </subcellularLocation>
</comment>
<evidence type="ECO:0000256" key="4">
    <source>
        <dbReference type="ARBA" id="ARBA00022989"/>
    </source>
</evidence>
<dbReference type="PANTHER" id="PTHR11616:SF44">
    <property type="entry name" value="SODIUM- AND CHLORIDE-DEPENDENT TRANSPORTER XTRP3"/>
    <property type="match status" value="1"/>
</dbReference>
<feature type="transmembrane region" description="Helical" evidence="7">
    <location>
        <begin position="13"/>
        <end position="34"/>
    </location>
</feature>
<dbReference type="AlphaFoldDB" id="A0A665T9L7"/>
<dbReference type="GO" id="GO:0016324">
    <property type="term" value="C:apical plasma membrane"/>
    <property type="evidence" value="ECO:0007669"/>
    <property type="project" value="TreeGrafter"/>
</dbReference>
<feature type="transmembrane region" description="Helical" evidence="7">
    <location>
        <begin position="252"/>
        <end position="271"/>
    </location>
</feature>
<dbReference type="PANTHER" id="PTHR11616">
    <property type="entry name" value="SODIUM/CHLORIDE DEPENDENT TRANSPORTER"/>
    <property type="match status" value="1"/>
</dbReference>
<dbReference type="GO" id="GO:1904271">
    <property type="term" value="P:L-proline import across plasma membrane"/>
    <property type="evidence" value="ECO:0007669"/>
    <property type="project" value="TreeGrafter"/>
</dbReference>
<feature type="transmembrane region" description="Helical" evidence="7">
    <location>
        <begin position="46"/>
        <end position="67"/>
    </location>
</feature>
<evidence type="ECO:0000256" key="1">
    <source>
        <dbReference type="ARBA" id="ARBA00004141"/>
    </source>
</evidence>
<reference evidence="8" key="3">
    <citation type="submission" date="2025-09" db="UniProtKB">
        <authorList>
            <consortium name="Ensembl"/>
        </authorList>
    </citation>
    <scope>IDENTIFICATION</scope>
</reference>
<keyword evidence="6" id="KW-0915">Sodium</keyword>
<dbReference type="GO" id="GO:0046872">
    <property type="term" value="F:metal ion binding"/>
    <property type="evidence" value="ECO:0007669"/>
    <property type="project" value="UniProtKB-KW"/>
</dbReference>
<reference evidence="8" key="2">
    <citation type="submission" date="2025-08" db="UniProtKB">
        <authorList>
            <consortium name="Ensembl"/>
        </authorList>
    </citation>
    <scope>IDENTIFICATION</scope>
</reference>
<evidence type="ECO:0000256" key="2">
    <source>
        <dbReference type="ARBA" id="ARBA00022448"/>
    </source>
</evidence>
<keyword evidence="3 7" id="KW-0812">Transmembrane</keyword>
<accession>A0A665T9L7</accession>
<evidence type="ECO:0000313" key="9">
    <source>
        <dbReference type="Proteomes" id="UP000472264"/>
    </source>
</evidence>
<dbReference type="InterPro" id="IPR000175">
    <property type="entry name" value="Na/ntran_symport"/>
</dbReference>
<proteinExistence type="predicted"/>
<dbReference type="PRINTS" id="PR00176">
    <property type="entry name" value="NANEUSMPORT"/>
</dbReference>
<feature type="binding site" evidence="6">
    <location>
        <position position="20"/>
    </location>
    <ligand>
        <name>Na(+)</name>
        <dbReference type="ChEBI" id="CHEBI:29101"/>
        <label>1</label>
    </ligand>
</feature>
<keyword evidence="2" id="KW-0813">Transport</keyword>
<feature type="transmembrane region" description="Helical" evidence="7">
    <location>
        <begin position="283"/>
        <end position="303"/>
    </location>
</feature>
<dbReference type="GO" id="GO:0015816">
    <property type="term" value="P:glycine transport"/>
    <property type="evidence" value="ECO:0007669"/>
    <property type="project" value="TreeGrafter"/>
</dbReference>
<feature type="transmembrane region" description="Helical" evidence="7">
    <location>
        <begin position="181"/>
        <end position="202"/>
    </location>
</feature>
<feature type="binding site" evidence="6">
    <location>
        <position position="160"/>
    </location>
    <ligand>
        <name>Na(+)</name>
        <dbReference type="ChEBI" id="CHEBI:29101"/>
        <label>1</label>
    </ligand>
</feature>
<feature type="binding site" evidence="6">
    <location>
        <position position="52"/>
    </location>
    <ligand>
        <name>Na(+)</name>
        <dbReference type="ChEBI" id="CHEBI:29101"/>
        <label>1</label>
    </ligand>
</feature>
<dbReference type="Pfam" id="PF00209">
    <property type="entry name" value="SNF"/>
    <property type="match status" value="1"/>
</dbReference>
<evidence type="ECO:0000256" key="3">
    <source>
        <dbReference type="ARBA" id="ARBA00022692"/>
    </source>
</evidence>
<name>A0A665T9L7_ECHNA</name>
<dbReference type="Proteomes" id="UP000472264">
    <property type="component" value="Chromosome 6"/>
</dbReference>
<dbReference type="PROSITE" id="PS50267">
    <property type="entry name" value="NA_NEUROTRAN_SYMP_3"/>
    <property type="match status" value="1"/>
</dbReference>
<feature type="binding site" evidence="6">
    <location>
        <position position="156"/>
    </location>
    <ligand>
        <name>Na(+)</name>
        <dbReference type="ChEBI" id="CHEBI:29101"/>
        <label>1</label>
    </ligand>
</feature>
<evidence type="ECO:0000313" key="8">
    <source>
        <dbReference type="Ensembl" id="ENSENLP00000003488.1"/>
    </source>
</evidence>
<sequence>MEQLANPTTWINAATQIFFSLGLGFGSLIAFSSYNQYNNNFERQAIIISLINSGTSIFASIVTFSIYGFKATVNYENCLENYTIRKFTKSDTKAPQSNLILHNGSKSHFPVMNFVSDLFQAVEGTGLAFIVYSEAIKNMPLSPAWSVLYFIMLLLLGMGSMLGNVTAIITPLRDFKIISCIMCLFCLLLGLGFTTPSGNYWFTMFNDYGATFSLLFIVLIEVIAVSYIYGIKRFEKDIQDMLGWRPNLYWRIMWLVISPLLLIALFIFYIIKYIQGGTPTYQAWNKELVSFVFLVIGLCWSILPYGSKHLYKCSGYLCSIEEKNFRLILDSKSSSTVEIVFILHSQSGRYSVLYSILSSFS</sequence>
<evidence type="ECO:0000256" key="6">
    <source>
        <dbReference type="PIRSR" id="PIRSR600175-1"/>
    </source>
</evidence>